<evidence type="ECO:0000256" key="11">
    <source>
        <dbReference type="ARBA" id="ARBA00033391"/>
    </source>
</evidence>
<dbReference type="CDD" id="cd01558">
    <property type="entry name" value="D-AAT_like"/>
    <property type="match status" value="1"/>
</dbReference>
<dbReference type="EC" id="2.6.1.21" evidence="4"/>
<name>A0A975BN95_9BACT</name>
<evidence type="ECO:0000256" key="6">
    <source>
        <dbReference type="ARBA" id="ARBA00022576"/>
    </source>
</evidence>
<dbReference type="Pfam" id="PF01063">
    <property type="entry name" value="Aminotran_4"/>
    <property type="match status" value="1"/>
</dbReference>
<dbReference type="GO" id="GO:0030170">
    <property type="term" value="F:pyridoxal phosphate binding"/>
    <property type="evidence" value="ECO:0007669"/>
    <property type="project" value="InterPro"/>
</dbReference>
<dbReference type="PANTHER" id="PTHR42743">
    <property type="entry name" value="AMINO-ACID AMINOTRANSFERASE"/>
    <property type="match status" value="1"/>
</dbReference>
<proteinExistence type="inferred from homology"/>
<evidence type="ECO:0000256" key="10">
    <source>
        <dbReference type="ARBA" id="ARBA00033316"/>
    </source>
</evidence>
<dbReference type="Proteomes" id="UP000663722">
    <property type="component" value="Chromosome"/>
</dbReference>
<dbReference type="KEGG" id="dmm:dnm_046980"/>
<keyword evidence="14" id="KW-1185">Reference proteome</keyword>
<dbReference type="GO" id="GO:0005829">
    <property type="term" value="C:cytosol"/>
    <property type="evidence" value="ECO:0007669"/>
    <property type="project" value="TreeGrafter"/>
</dbReference>
<comment type="subunit">
    <text evidence="3">Homodimer.</text>
</comment>
<dbReference type="GO" id="GO:0047810">
    <property type="term" value="F:D-alanine-2-oxoglutarate aminotransferase activity"/>
    <property type="evidence" value="ECO:0007669"/>
    <property type="project" value="UniProtKB-EC"/>
</dbReference>
<dbReference type="SUPFAM" id="SSF56752">
    <property type="entry name" value="D-aminoacid aminotransferase-like PLP-dependent enzymes"/>
    <property type="match status" value="1"/>
</dbReference>
<evidence type="ECO:0000256" key="4">
    <source>
        <dbReference type="ARBA" id="ARBA00012874"/>
    </source>
</evidence>
<evidence type="ECO:0000256" key="5">
    <source>
        <dbReference type="ARBA" id="ARBA00021779"/>
    </source>
</evidence>
<dbReference type="PANTHER" id="PTHR42743:SF10">
    <property type="entry name" value="D-ALANINE AMINOTRANSFERASE"/>
    <property type="match status" value="1"/>
</dbReference>
<dbReference type="NCBIfam" id="TIGR01121">
    <property type="entry name" value="D_amino_aminoT"/>
    <property type="match status" value="1"/>
</dbReference>
<keyword evidence="7" id="KW-0808">Transferase</keyword>
<organism evidence="13 14">
    <name type="scientific">Desulfonema magnum</name>
    <dbReference type="NCBI Taxonomy" id="45655"/>
    <lineage>
        <taxon>Bacteria</taxon>
        <taxon>Pseudomonadati</taxon>
        <taxon>Thermodesulfobacteriota</taxon>
        <taxon>Desulfobacteria</taxon>
        <taxon>Desulfobacterales</taxon>
        <taxon>Desulfococcaceae</taxon>
        <taxon>Desulfonema</taxon>
    </lineage>
</organism>
<dbReference type="RefSeq" id="WP_207683321.1">
    <property type="nucleotide sequence ID" value="NZ_CP061800.1"/>
</dbReference>
<evidence type="ECO:0000313" key="13">
    <source>
        <dbReference type="EMBL" id="QTA88651.1"/>
    </source>
</evidence>
<evidence type="ECO:0000256" key="3">
    <source>
        <dbReference type="ARBA" id="ARBA00011738"/>
    </source>
</evidence>
<evidence type="ECO:0000313" key="14">
    <source>
        <dbReference type="Proteomes" id="UP000663722"/>
    </source>
</evidence>
<accession>A0A975BN95</accession>
<evidence type="ECO:0000256" key="1">
    <source>
        <dbReference type="ARBA" id="ARBA00001933"/>
    </source>
</evidence>
<dbReference type="InterPro" id="IPR043131">
    <property type="entry name" value="BCAT-like_N"/>
</dbReference>
<dbReference type="EMBL" id="CP061800">
    <property type="protein sequence ID" value="QTA88651.1"/>
    <property type="molecule type" value="Genomic_DNA"/>
</dbReference>
<dbReference type="Gene3D" id="3.20.10.10">
    <property type="entry name" value="D-amino Acid Aminotransferase, subunit A, domain 2"/>
    <property type="match status" value="1"/>
</dbReference>
<keyword evidence="6 13" id="KW-0032">Aminotransferase</keyword>
<comment type="catalytic activity">
    <reaction evidence="12">
        <text>D-alanine + 2-oxoglutarate = D-glutamate + pyruvate</text>
        <dbReference type="Rhea" id="RHEA:15869"/>
        <dbReference type="ChEBI" id="CHEBI:15361"/>
        <dbReference type="ChEBI" id="CHEBI:16810"/>
        <dbReference type="ChEBI" id="CHEBI:29986"/>
        <dbReference type="ChEBI" id="CHEBI:57416"/>
        <dbReference type="EC" id="2.6.1.21"/>
    </reaction>
</comment>
<dbReference type="Gene3D" id="3.30.470.10">
    <property type="match status" value="1"/>
</dbReference>
<dbReference type="GO" id="GO:0046416">
    <property type="term" value="P:D-amino acid metabolic process"/>
    <property type="evidence" value="ECO:0007669"/>
    <property type="project" value="InterPro"/>
</dbReference>
<dbReference type="InterPro" id="IPR043132">
    <property type="entry name" value="BCAT-like_C"/>
</dbReference>
<dbReference type="InterPro" id="IPR050571">
    <property type="entry name" value="Class-IV_PLP-Dep_Aminotrnsfr"/>
</dbReference>
<evidence type="ECO:0000256" key="2">
    <source>
        <dbReference type="ARBA" id="ARBA00009320"/>
    </source>
</evidence>
<dbReference type="GO" id="GO:0008652">
    <property type="term" value="P:amino acid biosynthetic process"/>
    <property type="evidence" value="ECO:0007669"/>
    <property type="project" value="UniProtKB-ARBA"/>
</dbReference>
<evidence type="ECO:0000256" key="8">
    <source>
        <dbReference type="ARBA" id="ARBA00022898"/>
    </source>
</evidence>
<dbReference type="FunFam" id="3.20.10.10:FF:000002">
    <property type="entry name" value="D-alanine aminotransferase"/>
    <property type="match status" value="1"/>
</dbReference>
<dbReference type="InterPro" id="IPR036038">
    <property type="entry name" value="Aminotransferase-like"/>
</dbReference>
<dbReference type="InterPro" id="IPR001544">
    <property type="entry name" value="Aminotrans_IV"/>
</dbReference>
<protein>
    <recommendedName>
        <fullName evidence="5">D-alanine aminotransferase</fullName>
        <ecNumber evidence="4">2.6.1.21</ecNumber>
    </recommendedName>
    <alternativeName>
        <fullName evidence="11">D-amino acid aminotransferase</fullName>
    </alternativeName>
    <alternativeName>
        <fullName evidence="9">D-amino acid transaminase</fullName>
    </alternativeName>
    <alternativeName>
        <fullName evidence="10">D-aspartate aminotransferase</fullName>
    </alternativeName>
</protein>
<keyword evidence="8" id="KW-0663">Pyridoxal phosphate</keyword>
<comment type="similarity">
    <text evidence="2">Belongs to the class-IV pyridoxal-phosphate-dependent aminotransferase family.</text>
</comment>
<sequence length="279" mass="31747">MIVYFNNRFIPKEEVKISPDDRGFLFADGVYEVIRSYDGKLFRVEDHLNRLERSLRELRIKGPDTKNFKTIADKLIQDNHMGNGDAALYIQITRGAATPRKHVFPDKETPPTVYAYAYPFQSPHEEWKKGIKVILVPDIRWTRCDIKSVGLLPNAMACQQARENGAGEAVFVRDGVITEGSHTNFCAIFDKELVTYPKSNYILAGITRKVVSEICRELNIPVREFPIFEKDIEKADECMVLGTTTEVMPVVQVNDHIVGDGKPGPLTMKLQQAFRERVT</sequence>
<reference evidence="13" key="1">
    <citation type="journal article" date="2021" name="Microb. Physiol.">
        <title>Proteogenomic Insights into the Physiology of Marine, Sulfate-Reducing, Filamentous Desulfonema limicola and Desulfonema magnum.</title>
        <authorList>
            <person name="Schnaars V."/>
            <person name="Wohlbrand L."/>
            <person name="Scheve S."/>
            <person name="Hinrichs C."/>
            <person name="Reinhardt R."/>
            <person name="Rabus R."/>
        </authorList>
    </citation>
    <scope>NUCLEOTIDE SEQUENCE</scope>
    <source>
        <strain evidence="13">4be13</strain>
    </source>
</reference>
<dbReference type="AlphaFoldDB" id="A0A975BN95"/>
<evidence type="ECO:0000256" key="12">
    <source>
        <dbReference type="ARBA" id="ARBA00047911"/>
    </source>
</evidence>
<dbReference type="InterPro" id="IPR005784">
    <property type="entry name" value="D_amino_transT"/>
</dbReference>
<evidence type="ECO:0000256" key="7">
    <source>
        <dbReference type="ARBA" id="ARBA00022679"/>
    </source>
</evidence>
<gene>
    <name evidence="13" type="primary">dat</name>
    <name evidence="13" type="ORF">dnm_046980</name>
</gene>
<comment type="cofactor">
    <cofactor evidence="1">
        <name>pyridoxal 5'-phosphate</name>
        <dbReference type="ChEBI" id="CHEBI:597326"/>
    </cofactor>
</comment>
<dbReference type="GO" id="GO:0046394">
    <property type="term" value="P:carboxylic acid biosynthetic process"/>
    <property type="evidence" value="ECO:0007669"/>
    <property type="project" value="UniProtKB-ARBA"/>
</dbReference>
<evidence type="ECO:0000256" key="9">
    <source>
        <dbReference type="ARBA" id="ARBA00030138"/>
    </source>
</evidence>